<reference evidence="1" key="1">
    <citation type="journal article" date="2020" name="mSystems">
        <title>Genome- and Community-Level Interaction Insights into Carbon Utilization and Element Cycling Functions of Hydrothermarchaeota in Hydrothermal Sediment.</title>
        <authorList>
            <person name="Zhou Z."/>
            <person name="Liu Y."/>
            <person name="Xu W."/>
            <person name="Pan J."/>
            <person name="Luo Z.H."/>
            <person name="Li M."/>
        </authorList>
    </citation>
    <scope>NUCLEOTIDE SEQUENCE [LARGE SCALE GENOMIC DNA]</scope>
    <source>
        <strain evidence="1">SpSt-1071</strain>
    </source>
</reference>
<dbReference type="EMBL" id="DRXE01000051">
    <property type="protein sequence ID" value="HHM67383.1"/>
    <property type="molecule type" value="Genomic_DNA"/>
</dbReference>
<organism evidence="1">
    <name type="scientific">Thermus caliditerrae</name>
    <dbReference type="NCBI Taxonomy" id="1330700"/>
    <lineage>
        <taxon>Bacteria</taxon>
        <taxon>Thermotogati</taxon>
        <taxon>Deinococcota</taxon>
        <taxon>Deinococci</taxon>
        <taxon>Thermales</taxon>
        <taxon>Thermaceae</taxon>
        <taxon>Thermus</taxon>
    </lineage>
</organism>
<protein>
    <submittedName>
        <fullName evidence="1">Uncharacterized protein</fullName>
    </submittedName>
</protein>
<comment type="caution">
    <text evidence="1">The sequence shown here is derived from an EMBL/GenBank/DDBJ whole genome shotgun (WGS) entry which is preliminary data.</text>
</comment>
<sequence>MHLRLDKERTFGVLVWLSDLEGLEDEPPAVLESRLGERGFLVEGLEELLEELRRPVPEEVLERLERKLGKEAAARARRLVR</sequence>
<accession>A0A7C5RDY0</accession>
<evidence type="ECO:0000313" key="1">
    <source>
        <dbReference type="EMBL" id="HHM67383.1"/>
    </source>
</evidence>
<proteinExistence type="predicted"/>
<name>A0A7C5RDY0_9DEIN</name>
<gene>
    <name evidence="1" type="ORF">ENM28_01430</name>
</gene>
<dbReference type="AlphaFoldDB" id="A0A7C5RDY0"/>